<dbReference type="Proteomes" id="UP000199494">
    <property type="component" value="Unassembled WGS sequence"/>
</dbReference>
<dbReference type="STRING" id="530584.SAMN05421630_115151"/>
<reference evidence="1 2" key="1">
    <citation type="submission" date="2016-10" db="EMBL/GenBank/DDBJ databases">
        <authorList>
            <person name="de Groot N.N."/>
        </authorList>
    </citation>
    <scope>NUCLEOTIDE SEQUENCE [LARGE SCALE GENOMIC DNA]</scope>
    <source>
        <strain evidence="1 2">CGMCC 4.5506</strain>
    </source>
</reference>
<sequence>MSTTTTEPASTDTLDQIRDLPRARAEDLKVFTGQLTDFADAVE</sequence>
<organism evidence="1 2">
    <name type="scientific">Prauserella marina</name>
    <dbReference type="NCBI Taxonomy" id="530584"/>
    <lineage>
        <taxon>Bacteria</taxon>
        <taxon>Bacillati</taxon>
        <taxon>Actinomycetota</taxon>
        <taxon>Actinomycetes</taxon>
        <taxon>Pseudonocardiales</taxon>
        <taxon>Pseudonocardiaceae</taxon>
        <taxon>Prauserella</taxon>
    </lineage>
</organism>
<accession>A0A1G6Z703</accession>
<dbReference type="AlphaFoldDB" id="A0A1G6Z703"/>
<dbReference type="RefSeq" id="WP_256328160.1">
    <property type="nucleotide sequence ID" value="NZ_CP016354.1"/>
</dbReference>
<dbReference type="EMBL" id="FMZE01000015">
    <property type="protein sequence ID" value="SDD98242.1"/>
    <property type="molecule type" value="Genomic_DNA"/>
</dbReference>
<gene>
    <name evidence="1" type="ORF">SAMN05421630_115151</name>
</gene>
<name>A0A1G6Z703_9PSEU</name>
<protein>
    <submittedName>
        <fullName evidence="1">Uncharacterized protein</fullName>
    </submittedName>
</protein>
<evidence type="ECO:0000313" key="2">
    <source>
        <dbReference type="Proteomes" id="UP000199494"/>
    </source>
</evidence>
<keyword evidence="2" id="KW-1185">Reference proteome</keyword>
<evidence type="ECO:0000313" key="1">
    <source>
        <dbReference type="EMBL" id="SDD98242.1"/>
    </source>
</evidence>
<proteinExistence type="predicted"/>